<evidence type="ECO:0000313" key="1">
    <source>
        <dbReference type="EMBL" id="SVC67811.1"/>
    </source>
</evidence>
<reference evidence="1" key="1">
    <citation type="submission" date="2018-05" db="EMBL/GenBank/DDBJ databases">
        <authorList>
            <person name="Lanie J.A."/>
            <person name="Ng W.-L."/>
            <person name="Kazmierczak K.M."/>
            <person name="Andrzejewski T.M."/>
            <person name="Davidsen T.M."/>
            <person name="Wayne K.J."/>
            <person name="Tettelin H."/>
            <person name="Glass J.I."/>
            <person name="Rusch D."/>
            <person name="Podicherti R."/>
            <person name="Tsui H.-C.T."/>
            <person name="Winkler M.E."/>
        </authorList>
    </citation>
    <scope>NUCLEOTIDE SEQUENCE</scope>
</reference>
<protein>
    <recommendedName>
        <fullName evidence="2">Dihydroxy-acid dehydratase</fullName>
    </recommendedName>
</protein>
<sequence length="42" mass="4604">MKPRSHEVTDGDNRAPARAMLRAVGMTEDDFDKAQVGVASSW</sequence>
<dbReference type="SUPFAM" id="SSF143975">
    <property type="entry name" value="IlvD/EDD N-terminal domain-like"/>
    <property type="match status" value="1"/>
</dbReference>
<feature type="non-terminal residue" evidence="1">
    <location>
        <position position="42"/>
    </location>
</feature>
<name>A0A382P7J0_9ZZZZ</name>
<proteinExistence type="predicted"/>
<evidence type="ECO:0008006" key="2">
    <source>
        <dbReference type="Google" id="ProtNLM"/>
    </source>
</evidence>
<gene>
    <name evidence="1" type="ORF">METZ01_LOCUS320665</name>
</gene>
<accession>A0A382P7J0</accession>
<dbReference type="EMBL" id="UINC01104562">
    <property type="protein sequence ID" value="SVC67811.1"/>
    <property type="molecule type" value="Genomic_DNA"/>
</dbReference>
<dbReference type="InterPro" id="IPR037237">
    <property type="entry name" value="IlvD/EDD_N"/>
</dbReference>
<organism evidence="1">
    <name type="scientific">marine metagenome</name>
    <dbReference type="NCBI Taxonomy" id="408172"/>
    <lineage>
        <taxon>unclassified sequences</taxon>
        <taxon>metagenomes</taxon>
        <taxon>ecological metagenomes</taxon>
    </lineage>
</organism>
<dbReference type="AlphaFoldDB" id="A0A382P7J0"/>